<evidence type="ECO:0000256" key="3">
    <source>
        <dbReference type="ARBA" id="ARBA00022692"/>
    </source>
</evidence>
<dbReference type="InterPro" id="IPR045214">
    <property type="entry name" value="Surf1/Surf4"/>
</dbReference>
<comment type="subcellular location">
    <subcellularLocation>
        <location evidence="6">Cell membrane</location>
        <topology evidence="6">Multi-pass membrane protein</topology>
    </subcellularLocation>
    <subcellularLocation>
        <location evidence="1">Membrane</location>
    </subcellularLocation>
</comment>
<feature type="transmembrane region" description="Helical" evidence="6">
    <location>
        <begin position="12"/>
        <end position="35"/>
    </location>
</feature>
<comment type="similarity">
    <text evidence="2 6">Belongs to the SURF1 family.</text>
</comment>
<proteinExistence type="inferred from homology"/>
<comment type="caution">
    <text evidence="7">The sequence shown here is derived from an EMBL/GenBank/DDBJ whole genome shotgun (WGS) entry which is preliminary data.</text>
</comment>
<reference evidence="7 8" key="1">
    <citation type="submission" date="2024-10" db="EMBL/GenBank/DDBJ databases">
        <title>Isolation, draft genome sequencing and identification of Phyllobacterium sp. NSA23, isolated from leaf soil.</title>
        <authorList>
            <person name="Akita H."/>
        </authorList>
    </citation>
    <scope>NUCLEOTIDE SEQUENCE [LARGE SCALE GENOMIC DNA]</scope>
    <source>
        <strain evidence="7 8">NSA23</strain>
    </source>
</reference>
<evidence type="ECO:0000256" key="4">
    <source>
        <dbReference type="ARBA" id="ARBA00022989"/>
    </source>
</evidence>
<dbReference type="CDD" id="cd06662">
    <property type="entry name" value="SURF1"/>
    <property type="match status" value="1"/>
</dbReference>
<sequence length="253" mass="27827">MTKAVEAGGREGRFPWAVAVLAFAAFCVLIALGTWQVQRLHWKEALLATIAERVASPPRPLAGIEALYERTGDVEYWPVTVSGHFLHQDERHFFATHEGRSGFYVYTPLQMADGRAVLVNRGFVPYERKDPATRAEGQVTGQVTVTGLARNPLTEKPSSLVPDNDPAKNIFYWKDWSEMVKDDGLDPARTVPFFIDANAAPNPGGLPIGGVTIIDLPNNHLQYAVTWYGLALALAVVVGAYLRRRRGSTGKPT</sequence>
<name>A0ABQ0GX91_9HYPH</name>
<keyword evidence="4 6" id="KW-1133">Transmembrane helix</keyword>
<evidence type="ECO:0000256" key="2">
    <source>
        <dbReference type="ARBA" id="ARBA00007165"/>
    </source>
</evidence>
<keyword evidence="8" id="KW-1185">Reference proteome</keyword>
<evidence type="ECO:0000256" key="6">
    <source>
        <dbReference type="RuleBase" id="RU363076"/>
    </source>
</evidence>
<organism evidence="7 8">
    <name type="scientific">Phyllobacterium phragmitis</name>
    <dbReference type="NCBI Taxonomy" id="2670329"/>
    <lineage>
        <taxon>Bacteria</taxon>
        <taxon>Pseudomonadati</taxon>
        <taxon>Pseudomonadota</taxon>
        <taxon>Alphaproteobacteria</taxon>
        <taxon>Hyphomicrobiales</taxon>
        <taxon>Phyllobacteriaceae</taxon>
        <taxon>Phyllobacterium</taxon>
    </lineage>
</organism>
<dbReference type="PROSITE" id="PS50895">
    <property type="entry name" value="SURF1"/>
    <property type="match status" value="1"/>
</dbReference>
<keyword evidence="5 6" id="KW-0472">Membrane</keyword>
<evidence type="ECO:0000313" key="7">
    <source>
        <dbReference type="EMBL" id="GAB1581291.1"/>
    </source>
</evidence>
<dbReference type="Pfam" id="PF02104">
    <property type="entry name" value="SURF1"/>
    <property type="match status" value="1"/>
</dbReference>
<dbReference type="InterPro" id="IPR002994">
    <property type="entry name" value="Surf1/Shy1"/>
</dbReference>
<dbReference type="PANTHER" id="PTHR23427">
    <property type="entry name" value="SURFEIT LOCUS PROTEIN"/>
    <property type="match status" value="1"/>
</dbReference>
<keyword evidence="6" id="KW-1003">Cell membrane</keyword>
<evidence type="ECO:0000256" key="1">
    <source>
        <dbReference type="ARBA" id="ARBA00004370"/>
    </source>
</evidence>
<keyword evidence="3 6" id="KW-0812">Transmembrane</keyword>
<evidence type="ECO:0000256" key="5">
    <source>
        <dbReference type="ARBA" id="ARBA00023136"/>
    </source>
</evidence>
<protein>
    <recommendedName>
        <fullName evidence="6">SURF1-like protein</fullName>
    </recommendedName>
</protein>
<gene>
    <name evidence="7" type="ORF">PPNSA23_12340</name>
</gene>
<feature type="transmembrane region" description="Helical" evidence="6">
    <location>
        <begin position="221"/>
        <end position="242"/>
    </location>
</feature>
<accession>A0ABQ0GX91</accession>
<dbReference type="EMBL" id="BAAFZP010000001">
    <property type="protein sequence ID" value="GAB1581291.1"/>
    <property type="molecule type" value="Genomic_DNA"/>
</dbReference>
<dbReference type="PANTHER" id="PTHR23427:SF2">
    <property type="entry name" value="SURFEIT LOCUS PROTEIN 1"/>
    <property type="match status" value="1"/>
</dbReference>
<dbReference type="RefSeq" id="WP_407864149.1">
    <property type="nucleotide sequence ID" value="NZ_BAAFZP010000001.1"/>
</dbReference>
<evidence type="ECO:0000313" key="8">
    <source>
        <dbReference type="Proteomes" id="UP001628091"/>
    </source>
</evidence>
<dbReference type="Proteomes" id="UP001628091">
    <property type="component" value="Unassembled WGS sequence"/>
</dbReference>